<organism evidence="2 3">
    <name type="scientific">Trapa natans</name>
    <name type="common">Water chestnut</name>
    <dbReference type="NCBI Taxonomy" id="22666"/>
    <lineage>
        <taxon>Eukaryota</taxon>
        <taxon>Viridiplantae</taxon>
        <taxon>Streptophyta</taxon>
        <taxon>Embryophyta</taxon>
        <taxon>Tracheophyta</taxon>
        <taxon>Spermatophyta</taxon>
        <taxon>Magnoliopsida</taxon>
        <taxon>eudicotyledons</taxon>
        <taxon>Gunneridae</taxon>
        <taxon>Pentapetalae</taxon>
        <taxon>rosids</taxon>
        <taxon>malvids</taxon>
        <taxon>Myrtales</taxon>
        <taxon>Lythraceae</taxon>
        <taxon>Trapa</taxon>
    </lineage>
</organism>
<evidence type="ECO:0000313" key="2">
    <source>
        <dbReference type="EMBL" id="KAK4789064.1"/>
    </source>
</evidence>
<feature type="compositionally biased region" description="Acidic residues" evidence="1">
    <location>
        <begin position="53"/>
        <end position="68"/>
    </location>
</feature>
<comment type="caution">
    <text evidence="2">The sequence shown here is derived from an EMBL/GenBank/DDBJ whole genome shotgun (WGS) entry which is preliminary data.</text>
</comment>
<name>A0AAN7R1R3_TRANT</name>
<dbReference type="Proteomes" id="UP001346149">
    <property type="component" value="Unassembled WGS sequence"/>
</dbReference>
<keyword evidence="3" id="KW-1185">Reference proteome</keyword>
<evidence type="ECO:0000256" key="1">
    <source>
        <dbReference type="SAM" id="MobiDB-lite"/>
    </source>
</evidence>
<dbReference type="AlphaFoldDB" id="A0AAN7R1R3"/>
<feature type="region of interest" description="Disordered" evidence="1">
    <location>
        <begin position="38"/>
        <end position="76"/>
    </location>
</feature>
<protein>
    <submittedName>
        <fullName evidence="2">Uncharacterized protein</fullName>
    </submittedName>
</protein>
<dbReference type="EMBL" id="JAXQNO010000011">
    <property type="protein sequence ID" value="KAK4789064.1"/>
    <property type="molecule type" value="Genomic_DNA"/>
</dbReference>
<evidence type="ECO:0000313" key="3">
    <source>
        <dbReference type="Proteomes" id="UP001346149"/>
    </source>
</evidence>
<reference evidence="2 3" key="1">
    <citation type="journal article" date="2023" name="Hortic Res">
        <title>Pangenome of water caltrop reveals structural variations and asymmetric subgenome divergence after allopolyploidization.</title>
        <authorList>
            <person name="Zhang X."/>
            <person name="Chen Y."/>
            <person name="Wang L."/>
            <person name="Yuan Y."/>
            <person name="Fang M."/>
            <person name="Shi L."/>
            <person name="Lu R."/>
            <person name="Comes H.P."/>
            <person name="Ma Y."/>
            <person name="Chen Y."/>
            <person name="Huang G."/>
            <person name="Zhou Y."/>
            <person name="Zheng Z."/>
            <person name="Qiu Y."/>
        </authorList>
    </citation>
    <scope>NUCLEOTIDE SEQUENCE [LARGE SCALE GENOMIC DNA]</scope>
    <source>
        <strain evidence="2">F231</strain>
    </source>
</reference>
<proteinExistence type="predicted"/>
<accession>A0AAN7R1R3</accession>
<sequence length="135" mass="15051">MGKQKLKAEAEALHCNKEEMGTKPGLEKLGGLENQCNQQLPRELAGVDVDPNSQEEDGYEAEEDDGMNEDGGAAGLHVSESHHLPLCRQLKQQPRAKQHEQHHRHHHRSPVCRHLSSLLTNLLTTSGSSFIHIWA</sequence>
<gene>
    <name evidence="2" type="ORF">SAY86_020383</name>
</gene>